<dbReference type="PANTHER" id="PTHR19278:SF9">
    <property type="entry name" value="URIDINE 5'-MONOPHOSPHATE SYNTHASE"/>
    <property type="match status" value="1"/>
</dbReference>
<comment type="pathway">
    <text evidence="1">Pyrimidine metabolism; UMP biosynthesis via de novo pathway.</text>
</comment>
<name>A0A0G0XMJ6_9BACT</name>
<dbReference type="InterPro" id="IPR029057">
    <property type="entry name" value="PRTase-like"/>
</dbReference>
<organism evidence="3 4">
    <name type="scientific">Candidatus Wolfebacteria bacterium GW2011_GWB1_41_12</name>
    <dbReference type="NCBI Taxonomy" id="1619006"/>
    <lineage>
        <taxon>Bacteria</taxon>
        <taxon>Candidatus Wolfeibacteriota</taxon>
    </lineage>
</organism>
<accession>A0A0G0XMJ6</accession>
<dbReference type="Proteomes" id="UP000033918">
    <property type="component" value="Unassembled WGS sequence"/>
</dbReference>
<reference evidence="3 4" key="1">
    <citation type="journal article" date="2015" name="Nature">
        <title>rRNA introns, odd ribosomes, and small enigmatic genomes across a large radiation of phyla.</title>
        <authorList>
            <person name="Brown C.T."/>
            <person name="Hug L.A."/>
            <person name="Thomas B.C."/>
            <person name="Sharon I."/>
            <person name="Castelle C.J."/>
            <person name="Singh A."/>
            <person name="Wilkins M.J."/>
            <person name="Williams K.H."/>
            <person name="Banfield J.F."/>
        </authorList>
    </citation>
    <scope>NUCLEOTIDE SEQUENCE [LARGE SCALE GENOMIC DNA]</scope>
</reference>
<dbReference type="PANTHER" id="PTHR19278">
    <property type="entry name" value="OROTATE PHOSPHORIBOSYLTRANSFERASE"/>
    <property type="match status" value="1"/>
</dbReference>
<dbReference type="InterPro" id="IPR000836">
    <property type="entry name" value="PRTase_dom"/>
</dbReference>
<dbReference type="EMBL" id="LCAK01000003">
    <property type="protein sequence ID" value="KKR88917.1"/>
    <property type="molecule type" value="Genomic_DNA"/>
</dbReference>
<evidence type="ECO:0000256" key="2">
    <source>
        <dbReference type="ARBA" id="ARBA00022975"/>
    </source>
</evidence>
<dbReference type="GO" id="GO:0004588">
    <property type="term" value="F:orotate phosphoribosyltransferase activity"/>
    <property type="evidence" value="ECO:0007669"/>
    <property type="project" value="TreeGrafter"/>
</dbReference>
<evidence type="ECO:0000313" key="3">
    <source>
        <dbReference type="EMBL" id="KKR88917.1"/>
    </source>
</evidence>
<proteinExistence type="predicted"/>
<keyword evidence="2" id="KW-0665">Pyrimidine biosynthesis</keyword>
<gene>
    <name evidence="3" type="ORF">UU38_C0003G0169</name>
</gene>
<dbReference type="AlphaFoldDB" id="A0A0G0XMJ6"/>
<protein>
    <recommendedName>
        <fullName evidence="5">Orotate phosphoribosyltransferase</fullName>
    </recommendedName>
</protein>
<comment type="caution">
    <text evidence="3">The sequence shown here is derived from an EMBL/GenBank/DDBJ whole genome shotgun (WGS) entry which is preliminary data.</text>
</comment>
<dbReference type="SUPFAM" id="SSF53271">
    <property type="entry name" value="PRTase-like"/>
    <property type="match status" value="1"/>
</dbReference>
<dbReference type="Gene3D" id="3.40.50.2020">
    <property type="match status" value="1"/>
</dbReference>
<dbReference type="CDD" id="cd06223">
    <property type="entry name" value="PRTases_typeI"/>
    <property type="match status" value="1"/>
</dbReference>
<evidence type="ECO:0000313" key="4">
    <source>
        <dbReference type="Proteomes" id="UP000033918"/>
    </source>
</evidence>
<sequence>MGKIVFEELVDKLFKIGAIKFGAFKLKFHEKNPKAPLSPFYINLRMPPAGPLTQEIVDEIGKYLWALISVSVRHHYSYVSGVPQAGEPFAKALLELFKWSDGWRIKLRKATTKNGYRFIEMAEERYIVDGSDQSVVLLVDDLITGAESKVETIMALRSAGFIVRDVVVVIDREQGGKEYLEKKGKKVHSLFKISDLLKYYFKKGKISEEKYDEARFYLG</sequence>
<evidence type="ECO:0008006" key="5">
    <source>
        <dbReference type="Google" id="ProtNLM"/>
    </source>
</evidence>
<dbReference type="GO" id="GO:0019856">
    <property type="term" value="P:pyrimidine nucleobase biosynthetic process"/>
    <property type="evidence" value="ECO:0007669"/>
    <property type="project" value="TreeGrafter"/>
</dbReference>
<dbReference type="GO" id="GO:0004590">
    <property type="term" value="F:orotidine-5'-phosphate decarboxylase activity"/>
    <property type="evidence" value="ECO:0007669"/>
    <property type="project" value="TreeGrafter"/>
</dbReference>
<dbReference type="GO" id="GO:0006222">
    <property type="term" value="P:UMP biosynthetic process"/>
    <property type="evidence" value="ECO:0007669"/>
    <property type="project" value="TreeGrafter"/>
</dbReference>
<evidence type="ECO:0000256" key="1">
    <source>
        <dbReference type="ARBA" id="ARBA00004725"/>
    </source>
</evidence>